<evidence type="ECO:0000259" key="5">
    <source>
        <dbReference type="Pfam" id="PF01872"/>
    </source>
</evidence>
<organism evidence="6 7">
    <name type="scientific">Paraconexibacter algicola</name>
    <dbReference type="NCBI Taxonomy" id="2133960"/>
    <lineage>
        <taxon>Bacteria</taxon>
        <taxon>Bacillati</taxon>
        <taxon>Actinomycetota</taxon>
        <taxon>Thermoleophilia</taxon>
        <taxon>Solirubrobacterales</taxon>
        <taxon>Paraconexibacteraceae</taxon>
        <taxon>Paraconexibacter</taxon>
    </lineage>
</organism>
<comment type="caution">
    <text evidence="6">The sequence shown here is derived from an EMBL/GenBank/DDBJ whole genome shotgun (WGS) entry which is preliminary data.</text>
</comment>
<dbReference type="GO" id="GO:0008703">
    <property type="term" value="F:5-amino-6-(5-phosphoribosylamino)uracil reductase activity"/>
    <property type="evidence" value="ECO:0007669"/>
    <property type="project" value="InterPro"/>
</dbReference>
<reference evidence="6 7" key="1">
    <citation type="submission" date="2018-03" db="EMBL/GenBank/DDBJ databases">
        <title>Aquarubrobacter algicola gen. nov., sp. nov., a novel actinobacterium isolated from shallow eutrophic lake during the end of cyanobacterial harmful algal blooms.</title>
        <authorList>
            <person name="Chun S.J."/>
        </authorList>
    </citation>
    <scope>NUCLEOTIDE SEQUENCE [LARGE SCALE GENOMIC DNA]</scope>
    <source>
        <strain evidence="6 7">Seoho-28</strain>
    </source>
</reference>
<feature type="region of interest" description="Disordered" evidence="4">
    <location>
        <begin position="29"/>
        <end position="57"/>
    </location>
</feature>
<proteinExistence type="predicted"/>
<dbReference type="GO" id="GO:0009231">
    <property type="term" value="P:riboflavin biosynthetic process"/>
    <property type="evidence" value="ECO:0007669"/>
    <property type="project" value="InterPro"/>
</dbReference>
<name>A0A2T4UDA2_9ACTN</name>
<accession>A0A2T4UDA2</accession>
<dbReference type="PANTHER" id="PTHR38011:SF7">
    <property type="entry name" value="2,5-DIAMINO-6-RIBOSYLAMINO-4(3H)-PYRIMIDINONE 5'-PHOSPHATE REDUCTASE"/>
    <property type="match status" value="1"/>
</dbReference>
<dbReference type="SUPFAM" id="SSF53597">
    <property type="entry name" value="Dihydrofolate reductase-like"/>
    <property type="match status" value="1"/>
</dbReference>
<dbReference type="InterPro" id="IPR024072">
    <property type="entry name" value="DHFR-like_dom_sf"/>
</dbReference>
<protein>
    <recommendedName>
        <fullName evidence="5">Bacterial bifunctional deaminase-reductase C-terminal domain-containing protein</fullName>
    </recommendedName>
</protein>
<dbReference type="Pfam" id="PF01872">
    <property type="entry name" value="RibD_C"/>
    <property type="match status" value="1"/>
</dbReference>
<dbReference type="InterPro" id="IPR050765">
    <property type="entry name" value="Riboflavin_Biosynth_HTPR"/>
</dbReference>
<gene>
    <name evidence="6" type="ORF">C7Y72_17720</name>
</gene>
<keyword evidence="3" id="KW-0560">Oxidoreductase</keyword>
<dbReference type="InterPro" id="IPR002734">
    <property type="entry name" value="RibDG_C"/>
</dbReference>
<keyword evidence="7" id="KW-1185">Reference proteome</keyword>
<evidence type="ECO:0000313" key="6">
    <source>
        <dbReference type="EMBL" id="PTL55490.1"/>
    </source>
</evidence>
<dbReference type="Proteomes" id="UP000240739">
    <property type="component" value="Unassembled WGS sequence"/>
</dbReference>
<keyword evidence="2" id="KW-0521">NADP</keyword>
<sequence>MPPDRDRVRAVDHRLPADRCGLLALARPGARPRAHRADPPTVLSDDRLTPLDAAAGPRPARDVVGALRLDEPVGDRPRVAAAMIVSADGRAQLTDRSVGLGNAADRALLRELRTGADAVLAGTRTLHAERYATLLDDDQREHRLAHGRTPHPVVVTVSRRLDVPVAEIPLFDEAGVPIVVATEEQTGTLEGCGADVEVARFTPGTLDFPGVLAHLADAHGVRGVSCEGGPGLLRQLIAQECLDDLLVTVAPKLVAGETLTMLTGDRFGDTGIDLALADVHRAGDHLFLHYTREHP</sequence>
<evidence type="ECO:0000256" key="2">
    <source>
        <dbReference type="ARBA" id="ARBA00022857"/>
    </source>
</evidence>
<evidence type="ECO:0000256" key="3">
    <source>
        <dbReference type="ARBA" id="ARBA00023002"/>
    </source>
</evidence>
<dbReference type="Gene3D" id="3.40.430.10">
    <property type="entry name" value="Dihydrofolate Reductase, subunit A"/>
    <property type="match status" value="1"/>
</dbReference>
<evidence type="ECO:0000256" key="4">
    <source>
        <dbReference type="SAM" id="MobiDB-lite"/>
    </source>
</evidence>
<evidence type="ECO:0000256" key="1">
    <source>
        <dbReference type="ARBA" id="ARBA00005104"/>
    </source>
</evidence>
<dbReference type="PANTHER" id="PTHR38011">
    <property type="entry name" value="DIHYDROFOLATE REDUCTASE FAMILY PROTEIN (AFU_ORTHOLOGUE AFUA_8G06820)"/>
    <property type="match status" value="1"/>
</dbReference>
<comment type="pathway">
    <text evidence="1">Cofactor biosynthesis; riboflavin biosynthesis.</text>
</comment>
<feature type="domain" description="Bacterial bifunctional deaminase-reductase C-terminal" evidence="5">
    <location>
        <begin position="78"/>
        <end position="265"/>
    </location>
</feature>
<evidence type="ECO:0000313" key="7">
    <source>
        <dbReference type="Proteomes" id="UP000240739"/>
    </source>
</evidence>
<dbReference type="AlphaFoldDB" id="A0A2T4UDA2"/>
<dbReference type="EMBL" id="PYYB01000003">
    <property type="protein sequence ID" value="PTL55490.1"/>
    <property type="molecule type" value="Genomic_DNA"/>
</dbReference>